<dbReference type="EMBL" id="ABZS01000176">
    <property type="protein sequence ID" value="EEP59975.1"/>
    <property type="molecule type" value="Genomic_DNA"/>
</dbReference>
<evidence type="ECO:0000313" key="4">
    <source>
        <dbReference type="Proteomes" id="UP000005540"/>
    </source>
</evidence>
<dbReference type="SMART" id="SM00933">
    <property type="entry name" value="NurA"/>
    <property type="match status" value="1"/>
</dbReference>
<gene>
    <name evidence="3" type="ORF">SULYE_1528</name>
</gene>
<feature type="coiled-coil region" evidence="1">
    <location>
        <begin position="2"/>
        <end position="30"/>
    </location>
</feature>
<keyword evidence="4" id="KW-1185">Reference proteome</keyword>
<evidence type="ECO:0000313" key="3">
    <source>
        <dbReference type="EMBL" id="EEP59975.1"/>
    </source>
</evidence>
<accession>C4FLS4</accession>
<dbReference type="InterPro" id="IPR018977">
    <property type="entry name" value="NurA_domain"/>
</dbReference>
<dbReference type="RefSeq" id="WP_007547917.1">
    <property type="nucleotide sequence ID" value="NZ_ABZS01000176.1"/>
</dbReference>
<dbReference type="Pfam" id="PF09376">
    <property type="entry name" value="NurA"/>
    <property type="match status" value="1"/>
</dbReference>
<feature type="domain" description="NurA" evidence="2">
    <location>
        <begin position="46"/>
        <end position="354"/>
    </location>
</feature>
<dbReference type="OrthoDB" id="9947at2"/>
<protein>
    <submittedName>
        <fullName evidence="3">NurA domain superfamily</fullName>
    </submittedName>
</protein>
<proteinExistence type="predicted"/>
<keyword evidence="1" id="KW-0175">Coiled coil</keyword>
<evidence type="ECO:0000259" key="2">
    <source>
        <dbReference type="SMART" id="SM00933"/>
    </source>
</evidence>
<organism evidence="3 4">
    <name type="scientific">Sulfurihydrogenibium yellowstonense SS-5</name>
    <dbReference type="NCBI Taxonomy" id="432331"/>
    <lineage>
        <taxon>Bacteria</taxon>
        <taxon>Pseudomonadati</taxon>
        <taxon>Aquificota</taxon>
        <taxon>Aquificia</taxon>
        <taxon>Aquificales</taxon>
        <taxon>Hydrogenothermaceae</taxon>
        <taxon>Sulfurihydrogenibium</taxon>
    </lineage>
</organism>
<dbReference type="AlphaFoldDB" id="C4FLS4"/>
<evidence type="ECO:0000256" key="1">
    <source>
        <dbReference type="SAM" id="Coils"/>
    </source>
</evidence>
<reference evidence="3 4" key="1">
    <citation type="submission" date="2009-04" db="EMBL/GenBank/DDBJ databases">
        <authorList>
            <person name="Reysenbach A.-L."/>
            <person name="Heidelberg J.F."/>
            <person name="Nelson W.C."/>
        </authorList>
    </citation>
    <scope>NUCLEOTIDE SEQUENCE [LARGE SCALE GENOMIC DNA]</scope>
    <source>
        <strain evidence="3 4">SS-5</strain>
    </source>
</reference>
<sequence length="378" mass="44150">MRVELLEKILKKKDKIREYLQQNIEKINEEEIKSKWTAYNPNPKPIHHLAADGSFYQKSYLGFSLIVFAGYAENTNLNSENISSFTIGDIFPTVIKKTEHVKTLATLFMFLCEAKALLYLAKKEKPDFIIFDGTITSRFIIPFPLSNWFTDNEVENQINTIVNELFKENIEKINETDLYFLRDDIIKSIFTKLESPRKDYIEAIVSKFAYYEYLFTLYNIFKLEHKPLIIGLAKTSTGTDTLNHSLPDIKLFLNYINELGYSESVEQSLEKLKASLGELQLIDDKIFNFLYELNIESFYAKYTLKNAINLIEVYQNPDFGTIRKEDILDYLADMDYLGYNYPFKLKKVDNEVRITSSDFEFIEKQLGLEFSITGREAL</sequence>
<dbReference type="Proteomes" id="UP000005540">
    <property type="component" value="Unassembled WGS sequence"/>
</dbReference>
<comment type="caution">
    <text evidence="3">The sequence shown here is derived from an EMBL/GenBank/DDBJ whole genome shotgun (WGS) entry which is preliminary data.</text>
</comment>
<name>C4FLS4_9AQUI</name>